<feature type="domain" description="Bet v I/Major latex protein" evidence="3">
    <location>
        <begin position="3"/>
        <end position="153"/>
    </location>
</feature>
<dbReference type="InterPro" id="IPR000916">
    <property type="entry name" value="Bet_v_I/MLP"/>
</dbReference>
<dbReference type="Pfam" id="PF00407">
    <property type="entry name" value="Bet_v_1"/>
    <property type="match status" value="1"/>
</dbReference>
<dbReference type="CDD" id="cd07816">
    <property type="entry name" value="Bet_v1-like"/>
    <property type="match status" value="1"/>
</dbReference>
<dbReference type="OrthoDB" id="1879545at2759"/>
<sequence length="155" mass="17145">MFGSLSDEVEVKVAAEKAWQMYGTLELADIAAKNILESLEVIEGDGGVGTIVTVTFKPGSGISYYKEKFTVIDNEKRVKEAEIIEGGFLDFGFTLYRVRFEVKDNPNDTTGSSCLVKTTIEYEVKEEHAANASFVTIEPFVILMQFANEHLLSSS</sequence>
<dbReference type="GO" id="GO:0005634">
    <property type="term" value="C:nucleus"/>
    <property type="evidence" value="ECO:0007669"/>
    <property type="project" value="TreeGrafter"/>
</dbReference>
<evidence type="ECO:0000256" key="2">
    <source>
        <dbReference type="ARBA" id="ARBA00022589"/>
    </source>
</evidence>
<organism evidence="4 5">
    <name type="scientific">Artemisia annua</name>
    <name type="common">Sweet wormwood</name>
    <dbReference type="NCBI Taxonomy" id="35608"/>
    <lineage>
        <taxon>Eukaryota</taxon>
        <taxon>Viridiplantae</taxon>
        <taxon>Streptophyta</taxon>
        <taxon>Embryophyta</taxon>
        <taxon>Tracheophyta</taxon>
        <taxon>Spermatophyta</taxon>
        <taxon>Magnoliopsida</taxon>
        <taxon>eudicotyledons</taxon>
        <taxon>Gunneridae</taxon>
        <taxon>Pentapetalae</taxon>
        <taxon>asterids</taxon>
        <taxon>campanulids</taxon>
        <taxon>Asterales</taxon>
        <taxon>Asteraceae</taxon>
        <taxon>Asteroideae</taxon>
        <taxon>Anthemideae</taxon>
        <taxon>Artemisiinae</taxon>
        <taxon>Artemisia</taxon>
    </lineage>
</organism>
<dbReference type="Proteomes" id="UP000245207">
    <property type="component" value="Unassembled WGS sequence"/>
</dbReference>
<dbReference type="InterPro" id="IPR023393">
    <property type="entry name" value="START-like_dom_sf"/>
</dbReference>
<reference evidence="4 5" key="1">
    <citation type="journal article" date="2018" name="Mol. Plant">
        <title>The genome of Artemisia annua provides insight into the evolution of Asteraceae family and artemisinin biosynthesis.</title>
        <authorList>
            <person name="Shen Q."/>
            <person name="Zhang L."/>
            <person name="Liao Z."/>
            <person name="Wang S."/>
            <person name="Yan T."/>
            <person name="Shi P."/>
            <person name="Liu M."/>
            <person name="Fu X."/>
            <person name="Pan Q."/>
            <person name="Wang Y."/>
            <person name="Lv Z."/>
            <person name="Lu X."/>
            <person name="Zhang F."/>
            <person name="Jiang W."/>
            <person name="Ma Y."/>
            <person name="Chen M."/>
            <person name="Hao X."/>
            <person name="Li L."/>
            <person name="Tang Y."/>
            <person name="Lv G."/>
            <person name="Zhou Y."/>
            <person name="Sun X."/>
            <person name="Brodelius P.E."/>
            <person name="Rose J.K.C."/>
            <person name="Tang K."/>
        </authorList>
    </citation>
    <scope>NUCLEOTIDE SEQUENCE [LARGE SCALE GENOMIC DNA]</scope>
    <source>
        <strain evidence="5">cv. Huhao1</strain>
        <tissue evidence="4">Leaf</tissue>
    </source>
</reference>
<dbReference type="SUPFAM" id="SSF55961">
    <property type="entry name" value="Bet v1-like"/>
    <property type="match status" value="1"/>
</dbReference>
<dbReference type="GO" id="GO:0004864">
    <property type="term" value="F:protein phosphatase inhibitor activity"/>
    <property type="evidence" value="ECO:0007669"/>
    <property type="project" value="TreeGrafter"/>
</dbReference>
<comment type="similarity">
    <text evidence="1">Belongs to the BetVI family.</text>
</comment>
<dbReference type="GO" id="GO:0009738">
    <property type="term" value="P:abscisic acid-activated signaling pathway"/>
    <property type="evidence" value="ECO:0007669"/>
    <property type="project" value="TreeGrafter"/>
</dbReference>
<dbReference type="GO" id="GO:0010427">
    <property type="term" value="F:abscisic acid binding"/>
    <property type="evidence" value="ECO:0007669"/>
    <property type="project" value="TreeGrafter"/>
</dbReference>
<evidence type="ECO:0000313" key="5">
    <source>
        <dbReference type="Proteomes" id="UP000245207"/>
    </source>
</evidence>
<keyword evidence="2" id="KW-0017">Alkaloid metabolism</keyword>
<dbReference type="GO" id="GO:0005737">
    <property type="term" value="C:cytoplasm"/>
    <property type="evidence" value="ECO:0007669"/>
    <property type="project" value="TreeGrafter"/>
</dbReference>
<proteinExistence type="inferred from homology"/>
<dbReference type="GO" id="GO:0009820">
    <property type="term" value="P:alkaloid metabolic process"/>
    <property type="evidence" value="ECO:0007669"/>
    <property type="project" value="UniProtKB-KW"/>
</dbReference>
<protein>
    <submittedName>
        <fullName evidence="4">S-norcoclaurine synthase 2</fullName>
    </submittedName>
</protein>
<dbReference type="Gene3D" id="3.30.530.20">
    <property type="match status" value="1"/>
</dbReference>
<dbReference type="GO" id="GO:0038023">
    <property type="term" value="F:signaling receptor activity"/>
    <property type="evidence" value="ECO:0007669"/>
    <property type="project" value="TreeGrafter"/>
</dbReference>
<evidence type="ECO:0000256" key="1">
    <source>
        <dbReference type="ARBA" id="ARBA00009744"/>
    </source>
</evidence>
<name>A0A2U1PJV2_ARTAN</name>
<dbReference type="PANTHER" id="PTHR31213">
    <property type="entry name" value="OS08G0374000 PROTEIN-RELATED"/>
    <property type="match status" value="1"/>
</dbReference>
<dbReference type="AlphaFoldDB" id="A0A2U1PJV2"/>
<gene>
    <name evidence="4" type="ORF">CTI12_AA144900</name>
</gene>
<evidence type="ECO:0000259" key="3">
    <source>
        <dbReference type="Pfam" id="PF00407"/>
    </source>
</evidence>
<evidence type="ECO:0000313" key="4">
    <source>
        <dbReference type="EMBL" id="PWA86035.1"/>
    </source>
</evidence>
<dbReference type="InterPro" id="IPR050279">
    <property type="entry name" value="Plant_def-hormone_signal"/>
</dbReference>
<comment type="caution">
    <text evidence="4">The sequence shown here is derived from an EMBL/GenBank/DDBJ whole genome shotgun (WGS) entry which is preliminary data.</text>
</comment>
<dbReference type="PANTHER" id="PTHR31213:SF19">
    <property type="entry name" value="BET V I_MAJOR LATEX PROTEIN DOMAIN-CONTAINING PROTEIN"/>
    <property type="match status" value="1"/>
</dbReference>
<dbReference type="EMBL" id="PKPP01001061">
    <property type="protein sequence ID" value="PWA86035.1"/>
    <property type="molecule type" value="Genomic_DNA"/>
</dbReference>
<accession>A0A2U1PJV2</accession>
<keyword evidence="5" id="KW-1185">Reference proteome</keyword>
<dbReference type="STRING" id="35608.A0A2U1PJV2"/>
<dbReference type="GO" id="GO:0006952">
    <property type="term" value="P:defense response"/>
    <property type="evidence" value="ECO:0007669"/>
    <property type="project" value="InterPro"/>
</dbReference>